<name>A0AA39MF52_9AGAR</name>
<keyword evidence="2" id="KW-1185">Reference proteome</keyword>
<proteinExistence type="predicted"/>
<protein>
    <submittedName>
        <fullName evidence="1">Uncharacterized protein</fullName>
    </submittedName>
</protein>
<dbReference type="AlphaFoldDB" id="A0AA39MF52"/>
<accession>A0AA39MF52</accession>
<dbReference type="EMBL" id="JAUEPT010000113">
    <property type="protein sequence ID" value="KAK0431479.1"/>
    <property type="molecule type" value="Genomic_DNA"/>
</dbReference>
<evidence type="ECO:0000313" key="1">
    <source>
        <dbReference type="EMBL" id="KAK0431479.1"/>
    </source>
</evidence>
<reference evidence="1" key="1">
    <citation type="submission" date="2023-06" db="EMBL/GenBank/DDBJ databases">
        <authorList>
            <consortium name="Lawrence Berkeley National Laboratory"/>
            <person name="Ahrendt S."/>
            <person name="Sahu N."/>
            <person name="Indic B."/>
            <person name="Wong-Bajracharya J."/>
            <person name="Merenyi Z."/>
            <person name="Ke H.-M."/>
            <person name="Monk M."/>
            <person name="Kocsube S."/>
            <person name="Drula E."/>
            <person name="Lipzen A."/>
            <person name="Balint B."/>
            <person name="Henrissat B."/>
            <person name="Andreopoulos B."/>
            <person name="Martin F.M."/>
            <person name="Harder C.B."/>
            <person name="Rigling D."/>
            <person name="Ford K.L."/>
            <person name="Foster G.D."/>
            <person name="Pangilinan J."/>
            <person name="Papanicolaou A."/>
            <person name="Barry K."/>
            <person name="LaButti K."/>
            <person name="Viragh M."/>
            <person name="Koriabine M."/>
            <person name="Yan M."/>
            <person name="Riley R."/>
            <person name="Champramary S."/>
            <person name="Plett K.L."/>
            <person name="Tsai I.J."/>
            <person name="Slot J."/>
            <person name="Sipos G."/>
            <person name="Plett J."/>
            <person name="Nagy L.G."/>
            <person name="Grigoriev I.V."/>
        </authorList>
    </citation>
    <scope>NUCLEOTIDE SEQUENCE</scope>
    <source>
        <strain evidence="1">FPL87.14</strain>
    </source>
</reference>
<dbReference type="Proteomes" id="UP001175226">
    <property type="component" value="Unassembled WGS sequence"/>
</dbReference>
<gene>
    <name evidence="1" type="ORF">EV421DRAFT_1927576</name>
</gene>
<evidence type="ECO:0000313" key="2">
    <source>
        <dbReference type="Proteomes" id="UP001175226"/>
    </source>
</evidence>
<sequence length="461" mass="50867">MATCVKEPEYSALWMFLLSEVSGLCTDPRAEVQNGAIQTLFRTMRGGMLWKVAFPLLDSLLEELRWHLLEEESPSSSDPAWDVSKILALQSIGLIFHDFLALKILHLESLKEAMPALQCLEKALKVLSALPEVKERGWQSIDAIGPPKPFTQESLVAFVDVIQSTCTVSHVVSGTEWSLDRITRLMGILKGVLTYPSSPDQTLTLFLQSVVMETTSAIDLSVTGSPSLIIQDLSEFTTLAFHAVFDVQTSSEKSDTSEVYHIYRTVEADDVSASSICPPSTRTWGITYLSSLEKTYHCGRLLPIFSCESIKELSHQINALSSDIPDECIKGNLETSHRCLILADCSPAKEFPLDIQEAEANFNLALIAALQIDPTKILHHGSLLYESDAGSTLPHSPSPEGTMKTVSPNTVEFINVNIGHGSTDSGFFLPKEHFSYWCFDLLFLICSDTTKGDSMAQRNGR</sequence>
<organism evidence="1 2">
    <name type="scientific">Armillaria borealis</name>
    <dbReference type="NCBI Taxonomy" id="47425"/>
    <lineage>
        <taxon>Eukaryota</taxon>
        <taxon>Fungi</taxon>
        <taxon>Dikarya</taxon>
        <taxon>Basidiomycota</taxon>
        <taxon>Agaricomycotina</taxon>
        <taxon>Agaricomycetes</taxon>
        <taxon>Agaricomycetidae</taxon>
        <taxon>Agaricales</taxon>
        <taxon>Marasmiineae</taxon>
        <taxon>Physalacriaceae</taxon>
        <taxon>Armillaria</taxon>
    </lineage>
</organism>
<comment type="caution">
    <text evidence="1">The sequence shown here is derived from an EMBL/GenBank/DDBJ whole genome shotgun (WGS) entry which is preliminary data.</text>
</comment>